<dbReference type="InterPro" id="IPR044822">
    <property type="entry name" value="Myb_DNA-bind_4"/>
</dbReference>
<evidence type="ECO:0000256" key="1">
    <source>
        <dbReference type="SAM" id="MobiDB-lite"/>
    </source>
</evidence>
<reference evidence="2" key="1">
    <citation type="journal article" date="2016" name="Nat. Genet.">
        <title>A high-quality carrot genome assembly provides new insights into carotenoid accumulation and asterid genome evolution.</title>
        <authorList>
            <person name="Iorizzo M."/>
            <person name="Ellison S."/>
            <person name="Senalik D."/>
            <person name="Zeng P."/>
            <person name="Satapoomin P."/>
            <person name="Huang J."/>
            <person name="Bowman M."/>
            <person name="Iovene M."/>
            <person name="Sanseverino W."/>
            <person name="Cavagnaro P."/>
            <person name="Yildiz M."/>
            <person name="Macko-Podgorni A."/>
            <person name="Moranska E."/>
            <person name="Grzebelus E."/>
            <person name="Grzebelus D."/>
            <person name="Ashrafi H."/>
            <person name="Zheng Z."/>
            <person name="Cheng S."/>
            <person name="Spooner D."/>
            <person name="Van Deynze A."/>
            <person name="Simon P."/>
        </authorList>
    </citation>
    <scope>NUCLEOTIDE SEQUENCE</scope>
    <source>
        <tissue evidence="2">Leaf</tissue>
    </source>
</reference>
<sequence>MTTSHRSFHRPLPSWSALSASRRSFTGNSQLPITAGDTDENPISPPTRMEKLDPTREIIWSNEATKTLIETWGDKYKELNRGSLKQTHWQQVTDAVNLRHAGEFSCTDAQVKNRIDTVKKKYKKEKIRVLESAGNYVPKWPFFDFLDFLIGSAAPAPEDGQPICRRGRKMSFPATFEIPVGRRSKRLAPEIVMGAGNGDARKRKFDAMAELASKIVAEEEEDGGEGEIRKVAEAIEKFGERYERVEREKMDRMIELEKHKMKLAIDLNVQIMNYVSELRMKVDGNEQVGAVDDDKGSNFFFLLCQFECSNFVAYNVMSPF</sequence>
<accession>A0A164Y0J8</accession>
<reference evidence="2" key="2">
    <citation type="submission" date="2022-03" db="EMBL/GenBank/DDBJ databases">
        <title>Draft title - Genomic analysis of global carrot germplasm unveils the trajectory of domestication and the origin of high carotenoid orange carrot.</title>
        <authorList>
            <person name="Iorizzo M."/>
            <person name="Ellison S."/>
            <person name="Senalik D."/>
            <person name="Macko-Podgorni A."/>
            <person name="Grzebelus D."/>
            <person name="Bostan H."/>
            <person name="Rolling W."/>
            <person name="Curaba J."/>
            <person name="Simon P."/>
        </authorList>
    </citation>
    <scope>NUCLEOTIDE SEQUENCE</scope>
    <source>
        <tissue evidence="2">Leaf</tissue>
    </source>
</reference>
<dbReference type="GO" id="GO:0000976">
    <property type="term" value="F:transcription cis-regulatory region binding"/>
    <property type="evidence" value="ECO:0007669"/>
    <property type="project" value="TreeGrafter"/>
</dbReference>
<protein>
    <submittedName>
        <fullName evidence="2">Uncharacterized protein</fullName>
    </submittedName>
</protein>
<evidence type="ECO:0000313" key="3">
    <source>
        <dbReference type="Proteomes" id="UP000077755"/>
    </source>
</evidence>
<evidence type="ECO:0000313" key="2">
    <source>
        <dbReference type="EMBL" id="WOH00154.1"/>
    </source>
</evidence>
<dbReference type="GO" id="GO:0005634">
    <property type="term" value="C:nucleus"/>
    <property type="evidence" value="ECO:0007669"/>
    <property type="project" value="TreeGrafter"/>
</dbReference>
<dbReference type="InterPro" id="IPR044823">
    <property type="entry name" value="ASIL1/2-like"/>
</dbReference>
<dbReference type="PANTHER" id="PTHR31307">
    <property type="entry name" value="TRIHELIX TRANSCRIPTION FACTOR ASIL2"/>
    <property type="match status" value="1"/>
</dbReference>
<dbReference type="EMBL" id="CP093347">
    <property type="protein sequence ID" value="WOH00154.1"/>
    <property type="molecule type" value="Genomic_DNA"/>
</dbReference>
<gene>
    <name evidence="2" type="ORF">DCAR_0519512</name>
</gene>
<name>A0A164Y0J8_DAUCS</name>
<proteinExistence type="predicted"/>
<dbReference type="Proteomes" id="UP000077755">
    <property type="component" value="Chromosome 5"/>
</dbReference>
<keyword evidence="3" id="KW-1185">Reference proteome</keyword>
<dbReference type="PANTHER" id="PTHR31307:SF16">
    <property type="entry name" value="OS05G0560600 PROTEIN"/>
    <property type="match status" value="1"/>
</dbReference>
<organism evidence="2 3">
    <name type="scientific">Daucus carota subsp. sativus</name>
    <name type="common">Carrot</name>
    <dbReference type="NCBI Taxonomy" id="79200"/>
    <lineage>
        <taxon>Eukaryota</taxon>
        <taxon>Viridiplantae</taxon>
        <taxon>Streptophyta</taxon>
        <taxon>Embryophyta</taxon>
        <taxon>Tracheophyta</taxon>
        <taxon>Spermatophyta</taxon>
        <taxon>Magnoliopsida</taxon>
        <taxon>eudicotyledons</taxon>
        <taxon>Gunneridae</taxon>
        <taxon>Pentapetalae</taxon>
        <taxon>asterids</taxon>
        <taxon>campanulids</taxon>
        <taxon>Apiales</taxon>
        <taxon>Apiaceae</taxon>
        <taxon>Apioideae</taxon>
        <taxon>Scandiceae</taxon>
        <taxon>Daucinae</taxon>
        <taxon>Daucus</taxon>
        <taxon>Daucus sect. Daucus</taxon>
    </lineage>
</organism>
<dbReference type="AlphaFoldDB" id="A0A164Y0J8"/>
<feature type="region of interest" description="Disordered" evidence="1">
    <location>
        <begin position="26"/>
        <end position="50"/>
    </location>
</feature>
<dbReference type="Gramene" id="KZM93813">
    <property type="protein sequence ID" value="KZM93813"/>
    <property type="gene ID" value="DCAR_017058"/>
</dbReference>
<dbReference type="Pfam" id="PF13837">
    <property type="entry name" value="Myb_DNA-bind_4"/>
    <property type="match status" value="1"/>
</dbReference>
<dbReference type="PROSITE" id="PS51029">
    <property type="entry name" value="MADF"/>
    <property type="match status" value="1"/>
</dbReference>
<dbReference type="Gene3D" id="1.10.10.60">
    <property type="entry name" value="Homeodomain-like"/>
    <property type="match status" value="1"/>
</dbReference>
<dbReference type="InterPro" id="IPR006578">
    <property type="entry name" value="MADF-dom"/>
</dbReference>